<evidence type="ECO:0000313" key="4">
    <source>
        <dbReference type="Proteomes" id="UP000701801"/>
    </source>
</evidence>
<keyword evidence="2" id="KW-0472">Membrane</keyword>
<dbReference type="OrthoDB" id="5240840at2759"/>
<feature type="region of interest" description="Disordered" evidence="1">
    <location>
        <begin position="563"/>
        <end position="601"/>
    </location>
</feature>
<keyword evidence="4" id="KW-1185">Reference proteome</keyword>
<feature type="compositionally biased region" description="Pro residues" evidence="1">
    <location>
        <begin position="68"/>
        <end position="109"/>
    </location>
</feature>
<dbReference type="AlphaFoldDB" id="A0A9N9Q2Y1"/>
<feature type="compositionally biased region" description="Pro residues" evidence="1">
    <location>
        <begin position="119"/>
        <end position="198"/>
    </location>
</feature>
<feature type="compositionally biased region" description="Low complexity" evidence="1">
    <location>
        <begin position="651"/>
        <end position="661"/>
    </location>
</feature>
<reference evidence="3" key="1">
    <citation type="submission" date="2021-07" db="EMBL/GenBank/DDBJ databases">
        <authorList>
            <person name="Durling M."/>
        </authorList>
    </citation>
    <scope>NUCLEOTIDE SEQUENCE</scope>
</reference>
<proteinExistence type="predicted"/>
<sequence>MSNPNLPAGFSFITVKGKQCTAIPKVQAAGAGGGGGGAQPPAAQNSTSVASTTTSTTSSTTAPATTSTPPPPPPPPPPPVAIPPPATSPPVAIPPPPTAAPPAIPPPTAVPISEIPPTTSAPPPPPPATTPPAIVPPITPTQTPIPLPKATPKPPPSKPTPVPSPPVVVPQPPPSKTPAPTESPAPPVAVPQSDPPAKPTLLGSLPKTTLSTARATNPAPKGTFPPSTPIPDAAAGGKGPTDGGISSGPRTGVGPVIGGVFGAFALFALFAFLIFFIMRRRRKRDSLLTPLGTGTRDEFYRDEKSGGPMSTFDNDNDEKWTARERLKATAVGLQMGLVGIGAKLKKTMTSRSDSLSVNLNRGNSQFLDGPVPTHSRNSSIYSNVQGPGFKDKATEWWANFRRQHMTMLAEPEDPFVAARFANERKAQQLSNPSPDFSQLLGMDDRELQLQADRRSGTGAESRSSLPSIGSLGSLGLNFKPLQDPFADPKPNMGYDSRSNPFADPISPPRPSISKPNNYVTNVRRSRGLSINNDTAAPASRYPSTLAPSRDSYRDTVFSAFTSTTRRGKGRSDPFDLERPDLWRRTNNPNFDGPAVTGHSRAPSLTGGDGMNLYPVPIIPPNQNPASAYTQPLGDRVKSNATYESKYSSGVDSLDGWGDPGPDLGPGSGGSSLKSSATAPGKAR</sequence>
<evidence type="ECO:0000256" key="1">
    <source>
        <dbReference type="SAM" id="MobiDB-lite"/>
    </source>
</evidence>
<feature type="compositionally biased region" description="Polar residues" evidence="1">
    <location>
        <begin position="638"/>
        <end position="650"/>
    </location>
</feature>
<feature type="compositionally biased region" description="Low complexity" evidence="1">
    <location>
        <begin position="39"/>
        <end position="67"/>
    </location>
</feature>
<feature type="compositionally biased region" description="Polar residues" evidence="1">
    <location>
        <begin position="206"/>
        <end position="215"/>
    </location>
</feature>
<feature type="region of interest" description="Disordered" evidence="1">
    <location>
        <begin position="479"/>
        <end position="549"/>
    </location>
</feature>
<dbReference type="PRINTS" id="PR01217">
    <property type="entry name" value="PRICHEXTENSN"/>
</dbReference>
<keyword evidence="2" id="KW-0812">Transmembrane</keyword>
<name>A0A9N9Q2Y1_9HELO</name>
<feature type="region of interest" description="Disordered" evidence="1">
    <location>
        <begin position="27"/>
        <end position="247"/>
    </location>
</feature>
<feature type="compositionally biased region" description="Basic and acidic residues" evidence="1">
    <location>
        <begin position="569"/>
        <end position="583"/>
    </location>
</feature>
<feature type="compositionally biased region" description="Polar residues" evidence="1">
    <location>
        <begin position="516"/>
        <end position="534"/>
    </location>
</feature>
<evidence type="ECO:0000313" key="3">
    <source>
        <dbReference type="EMBL" id="CAG8972842.1"/>
    </source>
</evidence>
<comment type="caution">
    <text evidence="3">The sequence shown here is derived from an EMBL/GenBank/DDBJ whole genome shotgun (WGS) entry which is preliminary data.</text>
</comment>
<organism evidence="3 4">
    <name type="scientific">Hymenoscyphus albidus</name>
    <dbReference type="NCBI Taxonomy" id="595503"/>
    <lineage>
        <taxon>Eukaryota</taxon>
        <taxon>Fungi</taxon>
        <taxon>Dikarya</taxon>
        <taxon>Ascomycota</taxon>
        <taxon>Pezizomycotina</taxon>
        <taxon>Leotiomycetes</taxon>
        <taxon>Helotiales</taxon>
        <taxon>Helotiaceae</taxon>
        <taxon>Hymenoscyphus</taxon>
    </lineage>
</organism>
<keyword evidence="2" id="KW-1133">Transmembrane helix</keyword>
<gene>
    <name evidence="3" type="ORF">HYALB_00001261</name>
</gene>
<evidence type="ECO:0000256" key="2">
    <source>
        <dbReference type="SAM" id="Phobius"/>
    </source>
</evidence>
<feature type="compositionally biased region" description="Gly residues" evidence="1">
    <location>
        <begin position="236"/>
        <end position="246"/>
    </location>
</feature>
<dbReference type="Proteomes" id="UP000701801">
    <property type="component" value="Unassembled WGS sequence"/>
</dbReference>
<feature type="region of interest" description="Disordered" evidence="1">
    <location>
        <begin position="622"/>
        <end position="683"/>
    </location>
</feature>
<protein>
    <submittedName>
        <fullName evidence="3">Uncharacterized protein</fullName>
    </submittedName>
</protein>
<accession>A0A9N9Q2Y1</accession>
<dbReference type="EMBL" id="CAJVRM010000057">
    <property type="protein sequence ID" value="CAG8972842.1"/>
    <property type="molecule type" value="Genomic_DNA"/>
</dbReference>
<feature type="transmembrane region" description="Helical" evidence="2">
    <location>
        <begin position="256"/>
        <end position="278"/>
    </location>
</feature>